<proteinExistence type="predicted"/>
<gene>
    <name evidence="3" type="ORF">MiSe_44160</name>
</gene>
<evidence type="ECO:0000259" key="2">
    <source>
        <dbReference type="PROSITE" id="PS50006"/>
    </source>
</evidence>
<feature type="region of interest" description="Disordered" evidence="1">
    <location>
        <begin position="178"/>
        <end position="214"/>
    </location>
</feature>
<dbReference type="InterPro" id="IPR000253">
    <property type="entry name" value="FHA_dom"/>
</dbReference>
<dbReference type="InterPro" id="IPR050923">
    <property type="entry name" value="Cell_Proc_Reg/RNA_Proc"/>
</dbReference>
<dbReference type="PANTHER" id="PTHR23308">
    <property type="entry name" value="NUCLEAR INHIBITOR OF PROTEIN PHOSPHATASE-1"/>
    <property type="match status" value="1"/>
</dbReference>
<evidence type="ECO:0000256" key="1">
    <source>
        <dbReference type="SAM" id="MobiDB-lite"/>
    </source>
</evidence>
<dbReference type="Gene3D" id="2.60.200.20">
    <property type="match status" value="1"/>
</dbReference>
<dbReference type="SMART" id="SM00240">
    <property type="entry name" value="FHA"/>
    <property type="match status" value="1"/>
</dbReference>
<evidence type="ECO:0000313" key="3">
    <source>
        <dbReference type="EMBL" id="GET39645.1"/>
    </source>
</evidence>
<name>A0AAV3XFI2_9CYAN</name>
<dbReference type="SUPFAM" id="SSF49879">
    <property type="entry name" value="SMAD/FHA domain"/>
    <property type="match status" value="1"/>
</dbReference>
<reference evidence="3" key="1">
    <citation type="submission" date="2019-10" db="EMBL/GenBank/DDBJ databases">
        <title>Draft genome sequece of Microseira wollei NIES-4236.</title>
        <authorList>
            <person name="Yamaguchi H."/>
            <person name="Suzuki S."/>
            <person name="Kawachi M."/>
        </authorList>
    </citation>
    <scope>NUCLEOTIDE SEQUENCE</scope>
    <source>
        <strain evidence="3">NIES-4236</strain>
    </source>
</reference>
<dbReference type="Pfam" id="PF00498">
    <property type="entry name" value="FHA"/>
    <property type="match status" value="1"/>
</dbReference>
<keyword evidence="4" id="KW-1185">Reference proteome</keyword>
<dbReference type="Proteomes" id="UP001050975">
    <property type="component" value="Unassembled WGS sequence"/>
</dbReference>
<dbReference type="InterPro" id="IPR008984">
    <property type="entry name" value="SMAD_FHA_dom_sf"/>
</dbReference>
<accession>A0AAV3XFI2</accession>
<evidence type="ECO:0000313" key="4">
    <source>
        <dbReference type="Proteomes" id="UP001050975"/>
    </source>
</evidence>
<dbReference type="AlphaFoldDB" id="A0AAV3XFI2"/>
<feature type="compositionally biased region" description="Low complexity" evidence="1">
    <location>
        <begin position="204"/>
        <end position="214"/>
    </location>
</feature>
<feature type="domain" description="FHA" evidence="2">
    <location>
        <begin position="76"/>
        <end position="126"/>
    </location>
</feature>
<sequence>MELENRLGLYQVFLKLYHHHRSLLDDILRLENVGNPSVRGTAPAYVHAGIHHGRPYLITNLLDGKTQGLFQPEGVWILGRDRRANIPILEQCMSRVHAAIHYVPNQGFYLIDLGSTNGSFINSEPVFERQLLKDGDQIRLGSVAISFFSCQTTQTLRATPPEILAKIQAMAASDANVTPPLLGEKSKDTESLPPLNSLKEEPPSESSLSQLSSSVQSEILDRFFSQQMPAERN</sequence>
<dbReference type="EMBL" id="BLAY01000070">
    <property type="protein sequence ID" value="GET39645.1"/>
    <property type="molecule type" value="Genomic_DNA"/>
</dbReference>
<protein>
    <submittedName>
        <fullName evidence="3">FHA domain-containing protein</fullName>
    </submittedName>
</protein>
<dbReference type="CDD" id="cd00060">
    <property type="entry name" value="FHA"/>
    <property type="match status" value="1"/>
</dbReference>
<comment type="caution">
    <text evidence="3">The sequence shown here is derived from an EMBL/GenBank/DDBJ whole genome shotgun (WGS) entry which is preliminary data.</text>
</comment>
<organism evidence="3 4">
    <name type="scientific">Microseira wollei NIES-4236</name>
    <dbReference type="NCBI Taxonomy" id="2530354"/>
    <lineage>
        <taxon>Bacteria</taxon>
        <taxon>Bacillati</taxon>
        <taxon>Cyanobacteriota</taxon>
        <taxon>Cyanophyceae</taxon>
        <taxon>Oscillatoriophycideae</taxon>
        <taxon>Aerosakkonematales</taxon>
        <taxon>Aerosakkonemataceae</taxon>
        <taxon>Microseira</taxon>
    </lineage>
</organism>
<dbReference type="PROSITE" id="PS50006">
    <property type="entry name" value="FHA_DOMAIN"/>
    <property type="match status" value="1"/>
</dbReference>